<sequence>MAEFNRLSHANRVIHFYDINFGFNDDSLPHGHFVELFRQIIAMSEKRDESRYFRSGDKRLFIQGIKFVPDIEQVHGKLRAVRLDVSPEILNMKTDTARDIDMAEEEGIVETTHFVISYKNKKKRLAVEYNAAGAKTHELGRYLEHIGVKAGLQSVVITPVLAGDSLSDFLNRVGKLSELEISAPKDSIAEVKKYNPGLASAMEASKDFFKCDTLILKPQFDIKNKAETGVAKEFVSTIIKAWKQNPLRRGNFESFKVKGQDSEKNGTLELFDLLKDDEKSKIKVEKRLKTRILNSDDMFTKIVSIMTKKRII</sequence>
<evidence type="ECO:0000313" key="1">
    <source>
        <dbReference type="EMBL" id="MVN78949.1"/>
    </source>
</evidence>
<protein>
    <recommendedName>
        <fullName evidence="3">DUF4747 family protein</fullName>
    </recommendedName>
</protein>
<proteinExistence type="predicted"/>
<comment type="caution">
    <text evidence="1">The sequence shown here is derived from an EMBL/GenBank/DDBJ whole genome shotgun (WGS) entry which is preliminary data.</text>
</comment>
<reference evidence="1 2" key="1">
    <citation type="submission" date="2019-12" db="EMBL/GenBank/DDBJ databases">
        <title>Hymenobacter sp. HMF4947 Genome sequencing and assembly.</title>
        <authorList>
            <person name="Kang H."/>
            <person name="Cha I."/>
            <person name="Kim H."/>
            <person name="Joh K."/>
        </authorList>
    </citation>
    <scope>NUCLEOTIDE SEQUENCE [LARGE SCALE GENOMIC DNA]</scope>
    <source>
        <strain evidence="1 2">HMF4947</strain>
    </source>
</reference>
<dbReference type="Proteomes" id="UP000441336">
    <property type="component" value="Unassembled WGS sequence"/>
</dbReference>
<organism evidence="1 2">
    <name type="scientific">Hymenobacter ginkgonis</name>
    <dbReference type="NCBI Taxonomy" id="2682976"/>
    <lineage>
        <taxon>Bacteria</taxon>
        <taxon>Pseudomonadati</taxon>
        <taxon>Bacteroidota</taxon>
        <taxon>Cytophagia</taxon>
        <taxon>Cytophagales</taxon>
        <taxon>Hymenobacteraceae</taxon>
        <taxon>Hymenobacter</taxon>
    </lineage>
</organism>
<dbReference type="EMBL" id="WQKZ01000008">
    <property type="protein sequence ID" value="MVN78949.1"/>
    <property type="molecule type" value="Genomic_DNA"/>
</dbReference>
<keyword evidence="2" id="KW-1185">Reference proteome</keyword>
<name>A0A7K1TKK8_9BACT</name>
<dbReference type="AlphaFoldDB" id="A0A7K1TKK8"/>
<evidence type="ECO:0000313" key="2">
    <source>
        <dbReference type="Proteomes" id="UP000441336"/>
    </source>
</evidence>
<gene>
    <name evidence="1" type="ORF">GO988_21680</name>
</gene>
<evidence type="ECO:0008006" key="3">
    <source>
        <dbReference type="Google" id="ProtNLM"/>
    </source>
</evidence>
<accession>A0A7K1TKK8</accession>
<dbReference type="RefSeq" id="WP_157569593.1">
    <property type="nucleotide sequence ID" value="NZ_WQKZ01000008.1"/>
</dbReference>